<name>A0A9D3ND22_9TELE</name>
<feature type="region of interest" description="Disordered" evidence="1">
    <location>
        <begin position="1"/>
        <end position="27"/>
    </location>
</feature>
<sequence length="84" mass="8891">MSSLQSRENNHNGRLITEKNVIKPSGTEPLVPVDFAFNLICMNDGNDDVGTGTVPAGPKGHVIDLQCRLYGAEGTVQQLGGSPL</sequence>
<dbReference type="Proteomes" id="UP000824219">
    <property type="component" value="Linkage Group LG21"/>
</dbReference>
<reference evidence="2 3" key="1">
    <citation type="submission" date="2021-06" db="EMBL/GenBank/DDBJ databases">
        <title>Chromosome-level genome assembly of the red-tail catfish (Hemibagrus wyckioides).</title>
        <authorList>
            <person name="Shao F."/>
        </authorList>
    </citation>
    <scope>NUCLEOTIDE SEQUENCE [LARGE SCALE GENOMIC DNA]</scope>
    <source>
        <strain evidence="2">EC202008001</strain>
        <tissue evidence="2">Blood</tissue>
    </source>
</reference>
<dbReference type="AlphaFoldDB" id="A0A9D3ND22"/>
<dbReference type="EMBL" id="JAHKSW010000021">
    <property type="protein sequence ID" value="KAG7318810.1"/>
    <property type="molecule type" value="Genomic_DNA"/>
</dbReference>
<organism evidence="2 3">
    <name type="scientific">Hemibagrus wyckioides</name>
    <dbReference type="NCBI Taxonomy" id="337641"/>
    <lineage>
        <taxon>Eukaryota</taxon>
        <taxon>Metazoa</taxon>
        <taxon>Chordata</taxon>
        <taxon>Craniata</taxon>
        <taxon>Vertebrata</taxon>
        <taxon>Euteleostomi</taxon>
        <taxon>Actinopterygii</taxon>
        <taxon>Neopterygii</taxon>
        <taxon>Teleostei</taxon>
        <taxon>Ostariophysi</taxon>
        <taxon>Siluriformes</taxon>
        <taxon>Bagridae</taxon>
        <taxon>Hemibagrus</taxon>
    </lineage>
</organism>
<evidence type="ECO:0000256" key="1">
    <source>
        <dbReference type="SAM" id="MobiDB-lite"/>
    </source>
</evidence>
<keyword evidence="3" id="KW-1185">Reference proteome</keyword>
<feature type="compositionally biased region" description="Basic and acidic residues" evidence="1">
    <location>
        <begin position="8"/>
        <end position="21"/>
    </location>
</feature>
<gene>
    <name evidence="2" type="ORF">KOW79_017284</name>
</gene>
<protein>
    <submittedName>
        <fullName evidence="2">Uncharacterized protein</fullName>
    </submittedName>
</protein>
<comment type="caution">
    <text evidence="2">The sequence shown here is derived from an EMBL/GenBank/DDBJ whole genome shotgun (WGS) entry which is preliminary data.</text>
</comment>
<evidence type="ECO:0000313" key="3">
    <source>
        <dbReference type="Proteomes" id="UP000824219"/>
    </source>
</evidence>
<evidence type="ECO:0000313" key="2">
    <source>
        <dbReference type="EMBL" id="KAG7318810.1"/>
    </source>
</evidence>
<accession>A0A9D3ND22</accession>
<proteinExistence type="predicted"/>